<protein>
    <recommendedName>
        <fullName evidence="5">Coiled-coil domain containing 177</fullName>
    </recommendedName>
</protein>
<dbReference type="GeneTree" id="ENSGT00940000164505"/>
<evidence type="ECO:0000256" key="2">
    <source>
        <dbReference type="SAM" id="MobiDB-lite"/>
    </source>
</evidence>
<feature type="coiled-coil region" evidence="1">
    <location>
        <begin position="316"/>
        <end position="427"/>
    </location>
</feature>
<dbReference type="InParanoid" id="H3A426"/>
<dbReference type="InterPro" id="IPR029090">
    <property type="entry name" value="DUF4659"/>
</dbReference>
<evidence type="ECO:0000313" key="4">
    <source>
        <dbReference type="Proteomes" id="UP000008672"/>
    </source>
</evidence>
<organism evidence="3 4">
    <name type="scientific">Latimeria chalumnae</name>
    <name type="common">Coelacanth</name>
    <dbReference type="NCBI Taxonomy" id="7897"/>
    <lineage>
        <taxon>Eukaryota</taxon>
        <taxon>Metazoa</taxon>
        <taxon>Chordata</taxon>
        <taxon>Craniata</taxon>
        <taxon>Vertebrata</taxon>
        <taxon>Euteleostomi</taxon>
        <taxon>Coelacanthiformes</taxon>
        <taxon>Coelacanthidae</taxon>
        <taxon>Latimeria</taxon>
    </lineage>
</organism>
<dbReference type="HOGENOM" id="CLU_017921_0_0_1"/>
<dbReference type="PANTHER" id="PTHR33663">
    <property type="entry name" value="COILED-COIL DOMAIN-CONTAINING PROTEIN 177"/>
    <property type="match status" value="1"/>
</dbReference>
<dbReference type="Pfam" id="PF15558">
    <property type="entry name" value="DUF4659"/>
    <property type="match status" value="1"/>
</dbReference>
<dbReference type="AlphaFoldDB" id="H3A426"/>
<reference evidence="3" key="3">
    <citation type="submission" date="2025-09" db="UniProtKB">
        <authorList>
            <consortium name="Ensembl"/>
        </authorList>
    </citation>
    <scope>IDENTIFICATION</scope>
</reference>
<feature type="region of interest" description="Disordered" evidence="2">
    <location>
        <begin position="138"/>
        <end position="159"/>
    </location>
</feature>
<dbReference type="EMBL" id="AFYH01256113">
    <property type="status" value="NOT_ANNOTATED_CDS"/>
    <property type="molecule type" value="Genomic_DNA"/>
</dbReference>
<dbReference type="eggNOG" id="ENOG502QVQQ">
    <property type="taxonomic scope" value="Eukaryota"/>
</dbReference>
<dbReference type="Ensembl" id="ENSLACT00000004435.1">
    <property type="protein sequence ID" value="ENSLACP00000004397.1"/>
    <property type="gene ID" value="ENSLACG00000003910.1"/>
</dbReference>
<evidence type="ECO:0000313" key="3">
    <source>
        <dbReference type="Ensembl" id="ENSLACP00000004397.1"/>
    </source>
</evidence>
<keyword evidence="1" id="KW-0175">Coiled coil</keyword>
<gene>
    <name evidence="3" type="primary">LOC102364097</name>
</gene>
<reference evidence="3" key="2">
    <citation type="submission" date="2025-08" db="UniProtKB">
        <authorList>
            <consortium name="Ensembl"/>
        </authorList>
    </citation>
    <scope>IDENTIFICATION</scope>
</reference>
<keyword evidence="4" id="KW-1185">Reference proteome</keyword>
<dbReference type="Proteomes" id="UP000008672">
    <property type="component" value="Unassembled WGS sequence"/>
</dbReference>
<evidence type="ECO:0000256" key="1">
    <source>
        <dbReference type="SAM" id="Coils"/>
    </source>
</evidence>
<name>H3A426_LATCH</name>
<sequence length="592" mass="70745">RSVSPMLHLDLYNFDTLEAEGSRYVLTSPRSLEACARHNIKPIELLHKPLSEFADEHPDTPVRIVSELYETYEKKRRRNLWKCREERDKITEEEKNRRTPIPAFASFLVQKKLNPPEQDSLMKSQFGDELHHRDHLTVNDSRSTSEEEMSETTSLGKTRPSIDLTQKSCRKDFIKNSSLAELFRNSVTSSLGDFSNSPFMEKTVNKIAKEVEREAQVTIPEKDRKIAALMLARHEEEKLRQEQKLKADHLWAELRRRDELFKLKVEKQKRQNQCKNVEWWQRELQMRKSKIQMQEKVLADHRGRDLILNEEKWKGLAEEQESRRKENLKRAKYEAEIKKRQQEQQLKEKEAIYQAAKEQLNQTLHEKILQAAQSKTLKETRERRKIQLDNEQEKLKHLTLKKEIDDQSKAEELMKRLTTERRFLKSQEKYYHIIEERDKKLKEKAAKEDQQLLTARNRAERYNQGQRQHKNALVYITDRKIKQANTAQVQNVLEKVERIRKLNVEKEKTHHLLKQKVEEEAEWHRQGIQEIIREKDRKSEQILKEKEATMEESRRMARAAFQMREKIRDHINDRSFDQMALDAQLIASFHAK</sequence>
<accession>H3A426</accession>
<reference evidence="4" key="1">
    <citation type="submission" date="2011-08" db="EMBL/GenBank/DDBJ databases">
        <title>The draft genome of Latimeria chalumnae.</title>
        <authorList>
            <person name="Di Palma F."/>
            <person name="Alfoldi J."/>
            <person name="Johnson J."/>
            <person name="Berlin A."/>
            <person name="Gnerre S."/>
            <person name="Jaffe D."/>
            <person name="MacCallum I."/>
            <person name="Young S."/>
            <person name="Walker B.J."/>
            <person name="Lander E."/>
            <person name="Lindblad-Toh K."/>
        </authorList>
    </citation>
    <scope>NUCLEOTIDE SEQUENCE [LARGE SCALE GENOMIC DNA]</scope>
    <source>
        <strain evidence="4">Wild caught</strain>
    </source>
</reference>
<dbReference type="PANTHER" id="PTHR33663:SF3">
    <property type="entry name" value="COILED-COIL DOMAIN-CONTAINING PROTEIN 185"/>
    <property type="match status" value="1"/>
</dbReference>
<evidence type="ECO:0008006" key="5">
    <source>
        <dbReference type="Google" id="ProtNLM"/>
    </source>
</evidence>
<proteinExistence type="predicted"/>
<dbReference type="OMA" id="GPFSQHN"/>